<keyword evidence="3 7" id="KW-0032">Aminotransferase</keyword>
<dbReference type="GO" id="GO:0005737">
    <property type="term" value="C:cytoplasm"/>
    <property type="evidence" value="ECO:0007669"/>
    <property type="project" value="TreeGrafter"/>
</dbReference>
<protein>
    <submittedName>
        <fullName evidence="7">Pyridoxal phosphate-dependent aminotransferase</fullName>
    </submittedName>
</protein>
<dbReference type="Proteomes" id="UP001241110">
    <property type="component" value="Unassembled WGS sequence"/>
</dbReference>
<evidence type="ECO:0000313" key="8">
    <source>
        <dbReference type="Proteomes" id="UP001241110"/>
    </source>
</evidence>
<organism evidence="7 8">
    <name type="scientific">Xanthocytophaga flava</name>
    <dbReference type="NCBI Taxonomy" id="3048013"/>
    <lineage>
        <taxon>Bacteria</taxon>
        <taxon>Pseudomonadati</taxon>
        <taxon>Bacteroidota</taxon>
        <taxon>Cytophagia</taxon>
        <taxon>Cytophagales</taxon>
        <taxon>Rhodocytophagaceae</taxon>
        <taxon>Xanthocytophaga</taxon>
    </lineage>
</organism>
<dbReference type="InterPro" id="IPR015421">
    <property type="entry name" value="PyrdxlP-dep_Trfase_major"/>
</dbReference>
<name>A0AAE3QQT1_9BACT</name>
<gene>
    <name evidence="7" type="ORF">QNI16_24975</name>
</gene>
<dbReference type="SUPFAM" id="SSF53383">
    <property type="entry name" value="PLP-dependent transferases"/>
    <property type="match status" value="1"/>
</dbReference>
<dbReference type="PANTHER" id="PTHR43807">
    <property type="entry name" value="FI04487P"/>
    <property type="match status" value="1"/>
</dbReference>
<dbReference type="PANTHER" id="PTHR43807:SF20">
    <property type="entry name" value="FI04487P"/>
    <property type="match status" value="1"/>
</dbReference>
<dbReference type="FunFam" id="3.40.640.10:FF:000033">
    <property type="entry name" value="Aspartate aminotransferase"/>
    <property type="match status" value="1"/>
</dbReference>
<dbReference type="InterPro" id="IPR015424">
    <property type="entry name" value="PyrdxlP-dep_Trfase"/>
</dbReference>
<dbReference type="InterPro" id="IPR015422">
    <property type="entry name" value="PyrdxlP-dep_Trfase_small"/>
</dbReference>
<dbReference type="CDD" id="cd00609">
    <property type="entry name" value="AAT_like"/>
    <property type="match status" value="1"/>
</dbReference>
<evidence type="ECO:0000256" key="1">
    <source>
        <dbReference type="ARBA" id="ARBA00001933"/>
    </source>
</evidence>
<accession>A0AAE3QQT1</accession>
<proteinExistence type="inferred from homology"/>
<comment type="caution">
    <text evidence="7">The sequence shown here is derived from an EMBL/GenBank/DDBJ whole genome shotgun (WGS) entry which is preliminary data.</text>
</comment>
<dbReference type="NCBIfam" id="NF006569">
    <property type="entry name" value="PRK09082.1"/>
    <property type="match status" value="1"/>
</dbReference>
<feature type="domain" description="Aminotransferase class I/classII large" evidence="6">
    <location>
        <begin position="33"/>
        <end position="383"/>
    </location>
</feature>
<evidence type="ECO:0000259" key="6">
    <source>
        <dbReference type="Pfam" id="PF00155"/>
    </source>
</evidence>
<dbReference type="Pfam" id="PF00155">
    <property type="entry name" value="Aminotran_1_2"/>
    <property type="match status" value="1"/>
</dbReference>
<dbReference type="GO" id="GO:0016212">
    <property type="term" value="F:kynurenine-oxoglutarate transaminase activity"/>
    <property type="evidence" value="ECO:0007669"/>
    <property type="project" value="TreeGrafter"/>
</dbReference>
<comment type="cofactor">
    <cofactor evidence="1">
        <name>pyridoxal 5'-phosphate</name>
        <dbReference type="ChEBI" id="CHEBI:597326"/>
    </cofactor>
</comment>
<comment type="similarity">
    <text evidence="2">Belongs to the class-I pyridoxal-phosphate-dependent aminotransferase family.</text>
</comment>
<sequence length="386" mass="43722">MNHTQSNILPSKLPNVGTTIFTVMSKLAQEHKAINLGQGFPDFNASQDIIQLVTKAMQDGYNQYAPMPGTIDLREQIAIKTERMYGYAPNPDTEITVTSGGTEALYAAISAIVSLGDEVIVLEPCYDSYVPAIELNGGIPVYVSLSSDDFSINFSQLQSAITSRTRAIIINTPHNPTGTTLTQKDLQFLAILLRDRNIYLISDEVYEHIIFDGQQHQSVLRHAELRERSFVISSFGKTYHVTGWKLGYCIAPRELSTEFRKVHQYLTFSSFTPLQIALAEYLRNPEPYESLPQFYQQKRDFFVNLMQQTRFSLLPSRGSYFVLASYGHITDESDTDYAIRLTKEIGVATIPLSVFYSNKTDNKLLRFCFAKKEDTLERAVERLMKI</sequence>
<dbReference type="GO" id="GO:0030170">
    <property type="term" value="F:pyridoxal phosphate binding"/>
    <property type="evidence" value="ECO:0007669"/>
    <property type="project" value="InterPro"/>
</dbReference>
<keyword evidence="5" id="KW-0663">Pyridoxal phosphate</keyword>
<dbReference type="Gene3D" id="3.40.640.10">
    <property type="entry name" value="Type I PLP-dependent aspartate aminotransferase-like (Major domain)"/>
    <property type="match status" value="1"/>
</dbReference>
<evidence type="ECO:0000256" key="5">
    <source>
        <dbReference type="ARBA" id="ARBA00022898"/>
    </source>
</evidence>
<evidence type="ECO:0000256" key="4">
    <source>
        <dbReference type="ARBA" id="ARBA00022679"/>
    </source>
</evidence>
<evidence type="ECO:0000256" key="2">
    <source>
        <dbReference type="ARBA" id="ARBA00007441"/>
    </source>
</evidence>
<keyword evidence="4" id="KW-0808">Transferase</keyword>
<dbReference type="AlphaFoldDB" id="A0AAE3QQT1"/>
<reference evidence="7" key="1">
    <citation type="submission" date="2023-05" db="EMBL/GenBank/DDBJ databases">
        <authorList>
            <person name="Zhang X."/>
        </authorList>
    </citation>
    <scope>NUCLEOTIDE SEQUENCE</scope>
    <source>
        <strain evidence="7">YF14B1</strain>
    </source>
</reference>
<evidence type="ECO:0000256" key="3">
    <source>
        <dbReference type="ARBA" id="ARBA00022576"/>
    </source>
</evidence>
<dbReference type="InterPro" id="IPR004839">
    <property type="entry name" value="Aminotransferase_I/II_large"/>
</dbReference>
<dbReference type="InterPro" id="IPR051326">
    <property type="entry name" value="Kynurenine-oxoglutarate_AT"/>
</dbReference>
<dbReference type="RefSeq" id="WP_313984137.1">
    <property type="nucleotide sequence ID" value="NZ_JASJOS010000012.1"/>
</dbReference>
<evidence type="ECO:0000313" key="7">
    <source>
        <dbReference type="EMBL" id="MDJ1483777.1"/>
    </source>
</evidence>
<dbReference type="NCBIfam" id="NF009079">
    <property type="entry name" value="PRK12414.1"/>
    <property type="match status" value="1"/>
</dbReference>
<dbReference type="Gene3D" id="3.90.1150.10">
    <property type="entry name" value="Aspartate Aminotransferase, domain 1"/>
    <property type="match status" value="1"/>
</dbReference>
<dbReference type="EMBL" id="JASJOS010000012">
    <property type="protein sequence ID" value="MDJ1483777.1"/>
    <property type="molecule type" value="Genomic_DNA"/>
</dbReference>